<feature type="domain" description="Small ribosomal subunit protein uS4 N-terminal" evidence="10">
    <location>
        <begin position="3"/>
        <end position="89"/>
    </location>
</feature>
<dbReference type="PROSITE" id="PS50889">
    <property type="entry name" value="S4"/>
    <property type="match status" value="1"/>
</dbReference>
<dbReference type="PANTHER" id="PTHR11831:SF4">
    <property type="entry name" value="SMALL RIBOSOMAL SUBUNIT PROTEIN US4M"/>
    <property type="match status" value="1"/>
</dbReference>
<evidence type="ECO:0000313" key="12">
    <source>
        <dbReference type="Proteomes" id="UP000178682"/>
    </source>
</evidence>
<dbReference type="InterPro" id="IPR018079">
    <property type="entry name" value="Ribosomal_uS4_CS"/>
</dbReference>
<dbReference type="InterPro" id="IPR022801">
    <property type="entry name" value="Ribosomal_uS4"/>
</dbReference>
<dbReference type="InterPro" id="IPR002942">
    <property type="entry name" value="S4_RNA-bd"/>
</dbReference>
<evidence type="ECO:0000256" key="7">
    <source>
        <dbReference type="HAMAP-Rule" id="MF_01306"/>
    </source>
</evidence>
<evidence type="ECO:0000256" key="5">
    <source>
        <dbReference type="ARBA" id="ARBA00023274"/>
    </source>
</evidence>
<dbReference type="Pfam" id="PF01479">
    <property type="entry name" value="S4"/>
    <property type="match status" value="1"/>
</dbReference>
<comment type="function">
    <text evidence="7">One of the primary rRNA binding proteins, it binds directly to 16S rRNA where it nucleates assembly of the body of the 30S subunit.</text>
</comment>
<protein>
    <recommendedName>
        <fullName evidence="6 7">Small ribosomal subunit protein uS4</fullName>
    </recommendedName>
</protein>
<keyword evidence="5 7" id="KW-0687">Ribonucleoprotein</keyword>
<dbReference type="GO" id="GO:0042274">
    <property type="term" value="P:ribosomal small subunit biogenesis"/>
    <property type="evidence" value="ECO:0007669"/>
    <property type="project" value="TreeGrafter"/>
</dbReference>
<dbReference type="Pfam" id="PF00163">
    <property type="entry name" value="Ribosomal_S4"/>
    <property type="match status" value="1"/>
</dbReference>
<comment type="caution">
    <text evidence="11">The sequence shown here is derived from an EMBL/GenBank/DDBJ whole genome shotgun (WGS) entry which is preliminary data.</text>
</comment>
<dbReference type="SUPFAM" id="SSF55174">
    <property type="entry name" value="Alpha-L RNA-binding motif"/>
    <property type="match status" value="1"/>
</dbReference>
<dbReference type="GO" id="GO:0006412">
    <property type="term" value="P:translation"/>
    <property type="evidence" value="ECO:0007669"/>
    <property type="project" value="UniProtKB-UniRule"/>
</dbReference>
<evidence type="ECO:0000256" key="8">
    <source>
        <dbReference type="RuleBase" id="RU003699"/>
    </source>
</evidence>
<sequence>MKKYTHKMCRRLGVKLCQSDKCPLGRRNYPPGVHGPKGRQRQTEYGMQLAEKQKAKVSYNVLEKQFRLIFERAAKTSGDVGQNLVVLLERRLDNVIYRLGFAGSRAQARQLVNHGHFLVNGQKINIPSYAVKAGDIIGLHSHSTDNKYFKQQLGKLKVAAIPGWLYFDSSKKEAKVLSAPQSSGVEQLFDVQAITEYYSRR</sequence>
<evidence type="ECO:0000259" key="10">
    <source>
        <dbReference type="SMART" id="SM01390"/>
    </source>
</evidence>
<dbReference type="PANTHER" id="PTHR11831">
    <property type="entry name" value="30S 40S RIBOSOMAL PROTEIN"/>
    <property type="match status" value="1"/>
</dbReference>
<accession>A0A1F5RVR9</accession>
<evidence type="ECO:0000256" key="6">
    <source>
        <dbReference type="ARBA" id="ARBA00035254"/>
    </source>
</evidence>
<organism evidence="11 12">
    <name type="scientific">Candidatus Falkowbacteria bacterium RIFCSPLOWO2_12_FULL_45_10</name>
    <dbReference type="NCBI Taxonomy" id="1797990"/>
    <lineage>
        <taxon>Bacteria</taxon>
        <taxon>Candidatus Falkowiibacteriota</taxon>
    </lineage>
</organism>
<dbReference type="PROSITE" id="PS00632">
    <property type="entry name" value="RIBOSOMAL_S4"/>
    <property type="match status" value="1"/>
</dbReference>
<evidence type="ECO:0000259" key="9">
    <source>
        <dbReference type="SMART" id="SM00363"/>
    </source>
</evidence>
<evidence type="ECO:0000256" key="4">
    <source>
        <dbReference type="ARBA" id="ARBA00022980"/>
    </source>
</evidence>
<evidence type="ECO:0000313" key="11">
    <source>
        <dbReference type="EMBL" id="OGF18343.1"/>
    </source>
</evidence>
<keyword evidence="3 7" id="KW-0694">RNA-binding</keyword>
<dbReference type="FunFam" id="3.10.290.10:FF:000001">
    <property type="entry name" value="30S ribosomal protein S4"/>
    <property type="match status" value="1"/>
</dbReference>
<dbReference type="Gene3D" id="3.10.290.10">
    <property type="entry name" value="RNA-binding S4 domain"/>
    <property type="match status" value="1"/>
</dbReference>
<dbReference type="GO" id="GO:0019843">
    <property type="term" value="F:rRNA binding"/>
    <property type="evidence" value="ECO:0007669"/>
    <property type="project" value="UniProtKB-UniRule"/>
</dbReference>
<dbReference type="CDD" id="cd00165">
    <property type="entry name" value="S4"/>
    <property type="match status" value="1"/>
</dbReference>
<reference evidence="11 12" key="1">
    <citation type="journal article" date="2016" name="Nat. Commun.">
        <title>Thousands of microbial genomes shed light on interconnected biogeochemical processes in an aquifer system.</title>
        <authorList>
            <person name="Anantharaman K."/>
            <person name="Brown C.T."/>
            <person name="Hug L.A."/>
            <person name="Sharon I."/>
            <person name="Castelle C.J."/>
            <person name="Probst A.J."/>
            <person name="Thomas B.C."/>
            <person name="Singh A."/>
            <person name="Wilkins M.J."/>
            <person name="Karaoz U."/>
            <person name="Brodie E.L."/>
            <person name="Williams K.H."/>
            <person name="Hubbard S.S."/>
            <person name="Banfield J.F."/>
        </authorList>
    </citation>
    <scope>NUCLEOTIDE SEQUENCE [LARGE SCALE GENOMIC DNA]</scope>
</reference>
<evidence type="ECO:0000256" key="1">
    <source>
        <dbReference type="ARBA" id="ARBA00007465"/>
    </source>
</evidence>
<dbReference type="SMART" id="SM00363">
    <property type="entry name" value="S4"/>
    <property type="match status" value="1"/>
</dbReference>
<dbReference type="GO" id="GO:0015935">
    <property type="term" value="C:small ribosomal subunit"/>
    <property type="evidence" value="ECO:0007669"/>
    <property type="project" value="InterPro"/>
</dbReference>
<comment type="similarity">
    <text evidence="1 7 8">Belongs to the universal ribosomal protein uS4 family.</text>
</comment>
<dbReference type="Gene3D" id="1.10.1050.10">
    <property type="entry name" value="Ribosomal Protein S4 Delta 41, Chain A, domain 1"/>
    <property type="match status" value="1"/>
</dbReference>
<dbReference type="HAMAP" id="MF_01306_B">
    <property type="entry name" value="Ribosomal_uS4_B"/>
    <property type="match status" value="1"/>
</dbReference>
<comment type="subunit">
    <text evidence="7">Part of the 30S ribosomal subunit. Contacts protein S5. The interaction surface between S4 and S5 is involved in control of translational fidelity.</text>
</comment>
<gene>
    <name evidence="7" type="primary">rpsD</name>
    <name evidence="11" type="ORF">A3G56_01700</name>
</gene>
<dbReference type="NCBIfam" id="TIGR01017">
    <property type="entry name" value="rpsD_bact"/>
    <property type="match status" value="1"/>
</dbReference>
<dbReference type="AlphaFoldDB" id="A0A1F5RVR9"/>
<name>A0A1F5RVR9_9BACT</name>
<evidence type="ECO:0000256" key="3">
    <source>
        <dbReference type="ARBA" id="ARBA00022884"/>
    </source>
</evidence>
<feature type="domain" description="RNA-binding S4" evidence="9">
    <location>
        <begin position="90"/>
        <end position="155"/>
    </location>
</feature>
<dbReference type="InterPro" id="IPR001912">
    <property type="entry name" value="Ribosomal_uS4_N"/>
</dbReference>
<keyword evidence="4 7" id="KW-0689">Ribosomal protein</keyword>
<comment type="function">
    <text evidence="7">With S5 and S12 plays an important role in translational accuracy.</text>
</comment>
<dbReference type="NCBIfam" id="NF003717">
    <property type="entry name" value="PRK05327.1"/>
    <property type="match status" value="1"/>
</dbReference>
<dbReference type="GO" id="GO:0003735">
    <property type="term" value="F:structural constituent of ribosome"/>
    <property type="evidence" value="ECO:0007669"/>
    <property type="project" value="InterPro"/>
</dbReference>
<dbReference type="Proteomes" id="UP000178682">
    <property type="component" value="Unassembled WGS sequence"/>
</dbReference>
<evidence type="ECO:0000256" key="2">
    <source>
        <dbReference type="ARBA" id="ARBA00022730"/>
    </source>
</evidence>
<dbReference type="SMART" id="SM01390">
    <property type="entry name" value="Ribosomal_S4"/>
    <property type="match status" value="1"/>
</dbReference>
<proteinExistence type="inferred from homology"/>
<keyword evidence="2 7" id="KW-0699">rRNA-binding</keyword>
<dbReference type="InterPro" id="IPR005709">
    <property type="entry name" value="Ribosomal_uS4_bac-type"/>
</dbReference>
<dbReference type="EMBL" id="MFFX01000053">
    <property type="protein sequence ID" value="OGF18343.1"/>
    <property type="molecule type" value="Genomic_DNA"/>
</dbReference>
<dbReference type="InterPro" id="IPR036986">
    <property type="entry name" value="S4_RNA-bd_sf"/>
</dbReference>